<comment type="function">
    <text evidence="1">Involved in the catabolism of quinolinic acid (QA).</text>
</comment>
<evidence type="ECO:0000256" key="6">
    <source>
        <dbReference type="ARBA" id="ARBA00022642"/>
    </source>
</evidence>
<dbReference type="InterPro" id="IPR022412">
    <property type="entry name" value="Quinolinate_PRibosylTrfase_N"/>
</dbReference>
<comment type="pathway">
    <text evidence="2">Cofactor biosynthesis; NAD(+) biosynthesis; nicotinate D-ribonucleotide from quinolinate: step 1/1.</text>
</comment>
<dbReference type="InterPro" id="IPR036068">
    <property type="entry name" value="Nicotinate_pribotase-like_C"/>
</dbReference>
<dbReference type="Pfam" id="PF01729">
    <property type="entry name" value="QRPTase_C"/>
    <property type="match status" value="1"/>
</dbReference>
<dbReference type="GO" id="GO:0034213">
    <property type="term" value="P:quinolinate catabolic process"/>
    <property type="evidence" value="ECO:0007669"/>
    <property type="project" value="TreeGrafter"/>
</dbReference>
<name>A0A382ZW61_9ZZZZ</name>
<accession>A0A382ZW61</accession>
<evidence type="ECO:0000259" key="12">
    <source>
        <dbReference type="Pfam" id="PF01729"/>
    </source>
</evidence>
<organism evidence="14">
    <name type="scientific">marine metagenome</name>
    <dbReference type="NCBI Taxonomy" id="408172"/>
    <lineage>
        <taxon>unclassified sequences</taxon>
        <taxon>metagenomes</taxon>
        <taxon>ecological metagenomes</taxon>
    </lineage>
</organism>
<gene>
    <name evidence="14" type="ORF">METZ01_LOCUS452760</name>
</gene>
<dbReference type="Pfam" id="PF02749">
    <property type="entry name" value="QRPTase_N"/>
    <property type="match status" value="1"/>
</dbReference>
<evidence type="ECO:0000256" key="9">
    <source>
        <dbReference type="ARBA" id="ARBA00033102"/>
    </source>
</evidence>
<evidence type="ECO:0000256" key="4">
    <source>
        <dbReference type="ARBA" id="ARBA00011218"/>
    </source>
</evidence>
<evidence type="ECO:0000256" key="3">
    <source>
        <dbReference type="ARBA" id="ARBA00009400"/>
    </source>
</evidence>
<dbReference type="NCBIfam" id="TIGR00078">
    <property type="entry name" value="nadC"/>
    <property type="match status" value="1"/>
</dbReference>
<sequence length="255" mass="27198">EDIGSGDATSLSMIPAGTTARAAIAAREPLTVAGMVLAEMGFNEVDDAIKLERMTEDGKSLEPGGFLLRLEGSARGILTGERTALNFLQRLSGIATITMRYREAIEGTGAQLLDTRKTTPGWRTLEKYAVACGGGKNHRMGLYDMVLIKDNHLAALRNEANHIGTAITRARDDYPNLKIEVEVDTLEQTEQAAEAGADIILLDNMPPEKLREAAKLVSGRSKLEASGGITLANIRAVAETGVDFISVGALTHSPP</sequence>
<evidence type="ECO:0000256" key="2">
    <source>
        <dbReference type="ARBA" id="ARBA00004893"/>
    </source>
</evidence>
<dbReference type="InterPro" id="IPR013785">
    <property type="entry name" value="Aldolase_TIM"/>
</dbReference>
<dbReference type="EC" id="2.4.2.19" evidence="5"/>
<dbReference type="InterPro" id="IPR037128">
    <property type="entry name" value="Quinolinate_PRibosylTase_N_sf"/>
</dbReference>
<dbReference type="AlphaFoldDB" id="A0A382ZW61"/>
<evidence type="ECO:0000256" key="7">
    <source>
        <dbReference type="ARBA" id="ARBA00022676"/>
    </source>
</evidence>
<dbReference type="InterPro" id="IPR004393">
    <property type="entry name" value="NadC"/>
</dbReference>
<evidence type="ECO:0000313" key="14">
    <source>
        <dbReference type="EMBL" id="SVD99906.1"/>
    </source>
</evidence>
<dbReference type="InterPro" id="IPR002638">
    <property type="entry name" value="Quinolinate_PRibosylTrfase_C"/>
</dbReference>
<feature type="domain" description="Quinolinate phosphoribosyl transferase N-terminal" evidence="13">
    <location>
        <begin position="7"/>
        <end position="92"/>
    </location>
</feature>
<reference evidence="14" key="1">
    <citation type="submission" date="2018-05" db="EMBL/GenBank/DDBJ databases">
        <authorList>
            <person name="Lanie J.A."/>
            <person name="Ng W.-L."/>
            <person name="Kazmierczak K.M."/>
            <person name="Andrzejewski T.M."/>
            <person name="Davidsen T.M."/>
            <person name="Wayne K.J."/>
            <person name="Tettelin H."/>
            <person name="Glass J.I."/>
            <person name="Rusch D."/>
            <person name="Podicherti R."/>
            <person name="Tsui H.-C.T."/>
            <person name="Winkler M.E."/>
        </authorList>
    </citation>
    <scope>NUCLEOTIDE SEQUENCE</scope>
</reference>
<dbReference type="GO" id="GO:0009435">
    <property type="term" value="P:NAD+ biosynthetic process"/>
    <property type="evidence" value="ECO:0007669"/>
    <property type="project" value="UniProtKB-UniPathway"/>
</dbReference>
<dbReference type="FunFam" id="3.90.1170.20:FF:000001">
    <property type="entry name" value="Nicotinate-nucleotide diphosphorylase (Carboxylating)"/>
    <property type="match status" value="1"/>
</dbReference>
<evidence type="ECO:0000259" key="13">
    <source>
        <dbReference type="Pfam" id="PF02749"/>
    </source>
</evidence>
<dbReference type="GO" id="GO:0004514">
    <property type="term" value="F:nicotinate-nucleotide diphosphorylase (carboxylating) activity"/>
    <property type="evidence" value="ECO:0007669"/>
    <property type="project" value="UniProtKB-EC"/>
</dbReference>
<dbReference type="Gene3D" id="3.20.20.70">
    <property type="entry name" value="Aldolase class I"/>
    <property type="match status" value="1"/>
</dbReference>
<feature type="non-terminal residue" evidence="14">
    <location>
        <position position="255"/>
    </location>
</feature>
<comment type="catalytic activity">
    <reaction evidence="10">
        <text>nicotinate beta-D-ribonucleotide + CO2 + diphosphate = quinolinate + 5-phospho-alpha-D-ribose 1-diphosphate + 2 H(+)</text>
        <dbReference type="Rhea" id="RHEA:12733"/>
        <dbReference type="ChEBI" id="CHEBI:15378"/>
        <dbReference type="ChEBI" id="CHEBI:16526"/>
        <dbReference type="ChEBI" id="CHEBI:29959"/>
        <dbReference type="ChEBI" id="CHEBI:33019"/>
        <dbReference type="ChEBI" id="CHEBI:57502"/>
        <dbReference type="ChEBI" id="CHEBI:58017"/>
        <dbReference type="EC" id="2.4.2.19"/>
    </reaction>
</comment>
<keyword evidence="6" id="KW-0662">Pyridine nucleotide biosynthesis</keyword>
<protein>
    <recommendedName>
        <fullName evidence="11">Probable nicotinate-nucleotide pyrophosphorylase [carboxylating]</fullName>
        <ecNumber evidence="5">2.4.2.19</ecNumber>
    </recommendedName>
    <alternativeName>
        <fullName evidence="9">Quinolinate phosphoribosyltransferase [decarboxylating]</fullName>
    </alternativeName>
</protein>
<dbReference type="GO" id="GO:0005737">
    <property type="term" value="C:cytoplasm"/>
    <property type="evidence" value="ECO:0007669"/>
    <property type="project" value="TreeGrafter"/>
</dbReference>
<evidence type="ECO:0000256" key="5">
    <source>
        <dbReference type="ARBA" id="ARBA00011944"/>
    </source>
</evidence>
<comment type="subunit">
    <text evidence="4">Hexamer formed by 3 homodimers.</text>
</comment>
<dbReference type="CDD" id="cd01572">
    <property type="entry name" value="QPRTase"/>
    <property type="match status" value="1"/>
</dbReference>
<dbReference type="PANTHER" id="PTHR32179">
    <property type="entry name" value="NICOTINATE-NUCLEOTIDE PYROPHOSPHORYLASE [CARBOXYLATING]"/>
    <property type="match status" value="1"/>
</dbReference>
<evidence type="ECO:0000256" key="8">
    <source>
        <dbReference type="ARBA" id="ARBA00022679"/>
    </source>
</evidence>
<keyword evidence="7" id="KW-0328">Glycosyltransferase</keyword>
<evidence type="ECO:0000256" key="11">
    <source>
        <dbReference type="ARBA" id="ARBA00069173"/>
    </source>
</evidence>
<dbReference type="UniPathway" id="UPA00253">
    <property type="reaction ID" value="UER00331"/>
</dbReference>
<keyword evidence="8" id="KW-0808">Transferase</keyword>
<dbReference type="SUPFAM" id="SSF54675">
    <property type="entry name" value="Nicotinate/Quinolinate PRTase N-terminal domain-like"/>
    <property type="match status" value="1"/>
</dbReference>
<comment type="similarity">
    <text evidence="3">Belongs to the NadC/ModD family.</text>
</comment>
<feature type="non-terminal residue" evidence="14">
    <location>
        <position position="1"/>
    </location>
</feature>
<dbReference type="EMBL" id="UINC01187269">
    <property type="protein sequence ID" value="SVD99906.1"/>
    <property type="molecule type" value="Genomic_DNA"/>
</dbReference>
<dbReference type="FunFam" id="3.20.20.70:FF:000030">
    <property type="entry name" value="Nicotinate-nucleotide pyrophosphorylase, carboxylating"/>
    <property type="match status" value="1"/>
</dbReference>
<evidence type="ECO:0000256" key="1">
    <source>
        <dbReference type="ARBA" id="ARBA00003237"/>
    </source>
</evidence>
<dbReference type="SUPFAM" id="SSF51690">
    <property type="entry name" value="Nicotinate/Quinolinate PRTase C-terminal domain-like"/>
    <property type="match status" value="1"/>
</dbReference>
<dbReference type="PANTHER" id="PTHR32179:SF3">
    <property type="entry name" value="NICOTINATE-NUCLEOTIDE PYROPHOSPHORYLASE [CARBOXYLATING]"/>
    <property type="match status" value="1"/>
</dbReference>
<dbReference type="InterPro" id="IPR027277">
    <property type="entry name" value="NadC/ModD"/>
</dbReference>
<evidence type="ECO:0000256" key="10">
    <source>
        <dbReference type="ARBA" id="ARBA00047445"/>
    </source>
</evidence>
<feature type="domain" description="Quinolinate phosphoribosyl transferase C-terminal" evidence="12">
    <location>
        <begin position="94"/>
        <end position="253"/>
    </location>
</feature>
<proteinExistence type="inferred from homology"/>
<dbReference type="Gene3D" id="3.90.1170.20">
    <property type="entry name" value="Quinolinate phosphoribosyl transferase, N-terminal domain"/>
    <property type="match status" value="1"/>
</dbReference>
<dbReference type="PIRSF" id="PIRSF006250">
    <property type="entry name" value="NadC_ModD"/>
    <property type="match status" value="1"/>
</dbReference>